<keyword evidence="4" id="KW-1185">Reference proteome</keyword>
<feature type="non-terminal residue" evidence="3">
    <location>
        <position position="95"/>
    </location>
</feature>
<protein>
    <submittedName>
        <fullName evidence="3">Cytochrome b5-like heme/steroid binding domain-containing protein</fullName>
    </submittedName>
</protein>
<evidence type="ECO:0000313" key="4">
    <source>
        <dbReference type="Proteomes" id="UP000193648"/>
    </source>
</evidence>
<dbReference type="InParanoid" id="A0A1Y2GLY4"/>
<dbReference type="Gene3D" id="3.10.120.10">
    <property type="entry name" value="Cytochrome b5-like heme/steroid binding domain"/>
    <property type="match status" value="1"/>
</dbReference>
<feature type="non-terminal residue" evidence="3">
    <location>
        <position position="1"/>
    </location>
</feature>
<dbReference type="GO" id="GO:0016020">
    <property type="term" value="C:membrane"/>
    <property type="evidence" value="ECO:0007669"/>
    <property type="project" value="TreeGrafter"/>
</dbReference>
<dbReference type="EMBL" id="MCFF01000022">
    <property type="protein sequence ID" value="ORZ13821.1"/>
    <property type="molecule type" value="Genomic_DNA"/>
</dbReference>
<comment type="caution">
    <text evidence="3">The sequence shown here is derived from an EMBL/GenBank/DDBJ whole genome shotgun (WGS) entry which is preliminary data.</text>
</comment>
<evidence type="ECO:0000256" key="1">
    <source>
        <dbReference type="ARBA" id="ARBA00038357"/>
    </source>
</evidence>
<dbReference type="Proteomes" id="UP000193648">
    <property type="component" value="Unassembled WGS sequence"/>
</dbReference>
<organism evidence="3 4">
    <name type="scientific">Lobosporangium transversale</name>
    <dbReference type="NCBI Taxonomy" id="64571"/>
    <lineage>
        <taxon>Eukaryota</taxon>
        <taxon>Fungi</taxon>
        <taxon>Fungi incertae sedis</taxon>
        <taxon>Mucoromycota</taxon>
        <taxon>Mortierellomycotina</taxon>
        <taxon>Mortierellomycetes</taxon>
        <taxon>Mortierellales</taxon>
        <taxon>Mortierellaceae</taxon>
        <taxon>Lobosporangium</taxon>
    </lineage>
</organism>
<dbReference type="SUPFAM" id="SSF55856">
    <property type="entry name" value="Cytochrome b5-like heme/steroid binding domain"/>
    <property type="match status" value="1"/>
</dbReference>
<dbReference type="AlphaFoldDB" id="A0A1Y2GLY4"/>
<dbReference type="GO" id="GO:0020037">
    <property type="term" value="F:heme binding"/>
    <property type="evidence" value="ECO:0007669"/>
    <property type="project" value="UniProtKB-ARBA"/>
</dbReference>
<dbReference type="GeneID" id="33562148"/>
<dbReference type="OrthoDB" id="899at2759"/>
<accession>A0A1Y2GLY4</accession>
<name>A0A1Y2GLY4_9FUNG</name>
<dbReference type="InterPro" id="IPR050577">
    <property type="entry name" value="MAPR/NEUFC/NENF-like"/>
</dbReference>
<dbReference type="RefSeq" id="XP_021880605.1">
    <property type="nucleotide sequence ID" value="XM_022020304.1"/>
</dbReference>
<dbReference type="PANTHER" id="PTHR10281">
    <property type="entry name" value="MEMBRANE-ASSOCIATED PROGESTERONE RECEPTOR COMPONENT-RELATED"/>
    <property type="match status" value="1"/>
</dbReference>
<sequence length="95" mass="10434">FTAQELSQYDGTKADAPIYVAVKGTVFDVSSKKEMYAPGGKYHVFAGKDASKALGKSSVDPADCTADYSELDEKELKVLNDWVAFFEKRYPIVGK</sequence>
<dbReference type="InterPro" id="IPR036400">
    <property type="entry name" value="Cyt_B5-like_heme/steroid_sf"/>
</dbReference>
<gene>
    <name evidence="3" type="ORF">BCR41DRAFT_288215</name>
</gene>
<feature type="domain" description="Cytochrome b5 heme-binding" evidence="2">
    <location>
        <begin position="1"/>
        <end position="95"/>
    </location>
</feature>
<dbReference type="FunFam" id="3.10.120.10:FF:000003">
    <property type="entry name" value="membrane-associated progesterone receptor component 1"/>
    <property type="match status" value="1"/>
</dbReference>
<dbReference type="SMART" id="SM01117">
    <property type="entry name" value="Cyt-b5"/>
    <property type="match status" value="1"/>
</dbReference>
<reference evidence="3 4" key="1">
    <citation type="submission" date="2016-07" db="EMBL/GenBank/DDBJ databases">
        <title>Pervasive Adenine N6-methylation of Active Genes in Fungi.</title>
        <authorList>
            <consortium name="DOE Joint Genome Institute"/>
            <person name="Mondo S.J."/>
            <person name="Dannebaum R.O."/>
            <person name="Kuo R.C."/>
            <person name="Labutti K."/>
            <person name="Haridas S."/>
            <person name="Kuo A."/>
            <person name="Salamov A."/>
            <person name="Ahrendt S.R."/>
            <person name="Lipzen A."/>
            <person name="Sullivan W."/>
            <person name="Andreopoulos W.B."/>
            <person name="Clum A."/>
            <person name="Lindquist E."/>
            <person name="Daum C."/>
            <person name="Ramamoorthy G.K."/>
            <person name="Gryganskyi A."/>
            <person name="Culley D."/>
            <person name="Magnuson J.K."/>
            <person name="James T.Y."/>
            <person name="O'Malley M.A."/>
            <person name="Stajich J.E."/>
            <person name="Spatafora J.W."/>
            <person name="Visel A."/>
            <person name="Grigoriev I.V."/>
        </authorList>
    </citation>
    <scope>NUCLEOTIDE SEQUENCE [LARGE SCALE GENOMIC DNA]</scope>
    <source>
        <strain evidence="3 4">NRRL 3116</strain>
    </source>
</reference>
<evidence type="ECO:0000313" key="3">
    <source>
        <dbReference type="EMBL" id="ORZ13821.1"/>
    </source>
</evidence>
<proteinExistence type="inferred from homology"/>
<dbReference type="PANTHER" id="PTHR10281:SF115">
    <property type="entry name" value="BINDING PROTEIN, PUTATIVE (AFU_ORTHOLOGUE AFUA_4G06240)-RELATED"/>
    <property type="match status" value="1"/>
</dbReference>
<dbReference type="Pfam" id="PF00173">
    <property type="entry name" value="Cyt-b5"/>
    <property type="match status" value="1"/>
</dbReference>
<dbReference type="InterPro" id="IPR001199">
    <property type="entry name" value="Cyt_B5-like_heme/steroid-bd"/>
</dbReference>
<dbReference type="STRING" id="64571.A0A1Y2GLY4"/>
<evidence type="ECO:0000259" key="2">
    <source>
        <dbReference type="SMART" id="SM01117"/>
    </source>
</evidence>
<dbReference type="GO" id="GO:0005783">
    <property type="term" value="C:endoplasmic reticulum"/>
    <property type="evidence" value="ECO:0007669"/>
    <property type="project" value="TreeGrafter"/>
</dbReference>
<comment type="similarity">
    <text evidence="1">Belongs to the cytochrome b5 family. MAPR subfamily.</text>
</comment>